<name>A0A6G0XWL7_9STRA</name>
<dbReference type="GO" id="GO:0006508">
    <property type="term" value="P:proteolysis"/>
    <property type="evidence" value="ECO:0007669"/>
    <property type="project" value="UniProtKB-KW"/>
</dbReference>
<keyword evidence="6" id="KW-0479">Metal-binding</keyword>
<keyword evidence="9" id="KW-0862">Zinc</keyword>
<sequence length="843" mass="93326">MHQRHKSSVEDKLPASSSEEERRKSRHVSLLFVVLWLASLVGFAFWRHLWLPTPKGLDAPRTEFSEARARVFLEELQSIDGFRTVGSVSNEIETPRWLLNHLETLENACVDPCQMEIDIQRPTGAFGLNFLSQFQNVYANVSNILVRVQRTNHTETTPALLLSSHYDAAVGAGAASDDGVNIAIMLEILQNTIAGQLPLHHALVFNFNGAEETMLQAAHGFITQHPWKKQVAAFINLEATGAGGRELLFQTGSDILAMAYAKGAPYPHASTIAQEVFQSGVVPGITDYEVYESHGDVAGMDFAYVANGYVYHTQLDDISRIQQGAVQRFGDNIQGTMRVLLADPDTLASISSESQRHIFFDVFGFATLTYTENVGGWINYMVVVLAAVYCGIWSPLTLRQRFSGLFQLIKMSAAAFLAPLPVALVLAHTAPLSWFASPATRLWVFVCPSAVAFLTFFPTKANMARMTQSFLEGLTLLWMLLSAALMCFGIQSVYLCIIWVFFPLLSFVVAEGFKGTSIYTTLGPLSLLVGPALPFAYFVSVYIIVLQVFIPIMGRMGNTVYADVIVAALTALPTSITLSNFAPILCRVQPAALHASRKLLVVGTLAALAVAFVSNPYSADTPKRLGITHVYRNFSTLDIPDDWGLWMHAYDFSRLEPLRPIFEQTKWRHQLKPPTDGVSPIEIYGNFPWLYPIFHILPIRYSWYLPASVPDVHTIPTYIDIVSTTFDEATNRRKIHLFFTGPPHMSLYIDAKSTKLTAWSLGQGANDGVPPQVEETYIIQLASGSPVSSFHFWLEAESNSTMVAAYCGYYLEALSADLKAVIDVLPEWASYSSGVASWGILRV</sequence>
<evidence type="ECO:0000256" key="14">
    <source>
        <dbReference type="SAM" id="Phobius"/>
    </source>
</evidence>
<evidence type="ECO:0000313" key="18">
    <source>
        <dbReference type="EMBL" id="KAF0745111.1"/>
    </source>
</evidence>
<evidence type="ECO:0000256" key="7">
    <source>
        <dbReference type="ARBA" id="ARBA00022801"/>
    </source>
</evidence>
<dbReference type="EMBL" id="VJMJ01000003">
    <property type="protein sequence ID" value="KAF0745111.1"/>
    <property type="molecule type" value="Genomic_DNA"/>
</dbReference>
<dbReference type="AlphaFoldDB" id="A0A6G0XWL7"/>
<comment type="subcellular location">
    <subcellularLocation>
        <location evidence="2">Endoplasmic reticulum membrane</location>
        <topology evidence="2">Multi-pass membrane protein</topology>
    </subcellularLocation>
</comment>
<dbReference type="FunFam" id="3.40.630.10:FF:000008">
    <property type="entry name" value="Endoplasmic reticulum metallopeptidase 1"/>
    <property type="match status" value="1"/>
</dbReference>
<gene>
    <name evidence="18" type="ORF">Ae201684_000682</name>
</gene>
<evidence type="ECO:0000256" key="13">
    <source>
        <dbReference type="ARBA" id="ARBA00023180"/>
    </source>
</evidence>
<comment type="similarity">
    <text evidence="3">Belongs to the peptidase M28 family.</text>
</comment>
<feature type="domain" description="Peptidase M28" evidence="15">
    <location>
        <begin position="143"/>
        <end position="334"/>
    </location>
</feature>
<feature type="domain" description="Endoplasmic reticulum metallopeptidase 1-like C-terminal" evidence="16">
    <location>
        <begin position="621"/>
        <end position="837"/>
    </location>
</feature>
<feature type="transmembrane region" description="Helical" evidence="14">
    <location>
        <begin position="598"/>
        <end position="617"/>
    </location>
</feature>
<keyword evidence="4" id="KW-0645">Protease</keyword>
<feature type="transmembrane region" description="Helical" evidence="14">
    <location>
        <begin position="28"/>
        <end position="46"/>
    </location>
</feature>
<evidence type="ECO:0000256" key="10">
    <source>
        <dbReference type="ARBA" id="ARBA00022989"/>
    </source>
</evidence>
<dbReference type="Proteomes" id="UP000481153">
    <property type="component" value="Unassembled WGS sequence"/>
</dbReference>
<dbReference type="VEuPathDB" id="FungiDB:AeMF1_008839"/>
<keyword evidence="8" id="KW-0256">Endoplasmic reticulum</keyword>
<dbReference type="InterPro" id="IPR048024">
    <property type="entry name" value="Fxna-like_M28_dom"/>
</dbReference>
<evidence type="ECO:0000256" key="8">
    <source>
        <dbReference type="ARBA" id="ARBA00022824"/>
    </source>
</evidence>
<dbReference type="Pfam" id="PF22248">
    <property type="entry name" value="ERMP1_C"/>
    <property type="match status" value="1"/>
</dbReference>
<comment type="cofactor">
    <cofactor evidence="1">
        <name>Zn(2+)</name>
        <dbReference type="ChEBI" id="CHEBI:29105"/>
    </cofactor>
</comment>
<evidence type="ECO:0000256" key="9">
    <source>
        <dbReference type="ARBA" id="ARBA00022833"/>
    </source>
</evidence>
<keyword evidence="19" id="KW-1185">Reference proteome</keyword>
<feature type="transmembrane region" description="Helical" evidence="14">
    <location>
        <begin position="525"/>
        <end position="552"/>
    </location>
</feature>
<dbReference type="GO" id="GO:0046872">
    <property type="term" value="F:metal ion binding"/>
    <property type="evidence" value="ECO:0007669"/>
    <property type="project" value="UniProtKB-KW"/>
</dbReference>
<dbReference type="Pfam" id="PF22249">
    <property type="entry name" value="ERMP1-TM"/>
    <property type="match status" value="1"/>
</dbReference>
<keyword evidence="11" id="KW-0482">Metalloprotease</keyword>
<feature type="transmembrane region" description="Helical" evidence="14">
    <location>
        <begin position="439"/>
        <end position="457"/>
    </location>
</feature>
<keyword evidence="13" id="KW-0325">Glycoprotein</keyword>
<evidence type="ECO:0000256" key="1">
    <source>
        <dbReference type="ARBA" id="ARBA00001947"/>
    </source>
</evidence>
<evidence type="ECO:0000256" key="11">
    <source>
        <dbReference type="ARBA" id="ARBA00023049"/>
    </source>
</evidence>
<evidence type="ECO:0000256" key="6">
    <source>
        <dbReference type="ARBA" id="ARBA00022723"/>
    </source>
</evidence>
<accession>A0A6G0XWL7</accession>
<dbReference type="PANTHER" id="PTHR12147">
    <property type="entry name" value="METALLOPEPTIDASE M28 FAMILY MEMBER"/>
    <property type="match status" value="1"/>
</dbReference>
<keyword evidence="10 14" id="KW-1133">Transmembrane helix</keyword>
<protein>
    <submittedName>
        <fullName evidence="18">Uncharacterized protein</fullName>
    </submittedName>
</protein>
<proteinExistence type="inferred from homology"/>
<evidence type="ECO:0000256" key="12">
    <source>
        <dbReference type="ARBA" id="ARBA00023136"/>
    </source>
</evidence>
<feature type="transmembrane region" description="Helical" evidence="14">
    <location>
        <begin position="492"/>
        <end position="513"/>
    </location>
</feature>
<evidence type="ECO:0000256" key="4">
    <source>
        <dbReference type="ARBA" id="ARBA00022670"/>
    </source>
</evidence>
<dbReference type="CDD" id="cd03875">
    <property type="entry name" value="M28_Fxna_like"/>
    <property type="match status" value="1"/>
</dbReference>
<evidence type="ECO:0000256" key="5">
    <source>
        <dbReference type="ARBA" id="ARBA00022692"/>
    </source>
</evidence>
<dbReference type="InterPro" id="IPR053973">
    <property type="entry name" value="ERMP1-like_C"/>
</dbReference>
<keyword evidence="5 14" id="KW-0812">Transmembrane</keyword>
<dbReference type="SUPFAM" id="SSF53187">
    <property type="entry name" value="Zn-dependent exopeptidases"/>
    <property type="match status" value="1"/>
</dbReference>
<evidence type="ECO:0000256" key="3">
    <source>
        <dbReference type="ARBA" id="ARBA00010918"/>
    </source>
</evidence>
<dbReference type="InterPro" id="IPR007484">
    <property type="entry name" value="Peptidase_M28"/>
</dbReference>
<dbReference type="InterPro" id="IPR053974">
    <property type="entry name" value="ERMP1_1-A_TM"/>
</dbReference>
<feature type="transmembrane region" description="Helical" evidence="14">
    <location>
        <begin position="408"/>
        <end position="427"/>
    </location>
</feature>
<dbReference type="GO" id="GO:0008235">
    <property type="term" value="F:metalloexopeptidase activity"/>
    <property type="evidence" value="ECO:0007669"/>
    <property type="project" value="InterPro"/>
</dbReference>
<feature type="transmembrane region" description="Helical" evidence="14">
    <location>
        <begin position="564"/>
        <end position="586"/>
    </location>
</feature>
<dbReference type="GO" id="GO:0005789">
    <property type="term" value="C:endoplasmic reticulum membrane"/>
    <property type="evidence" value="ECO:0007669"/>
    <property type="project" value="UniProtKB-SubCell"/>
</dbReference>
<dbReference type="Gene3D" id="3.40.630.10">
    <property type="entry name" value="Zn peptidases"/>
    <property type="match status" value="1"/>
</dbReference>
<dbReference type="InterPro" id="IPR045175">
    <property type="entry name" value="M28_fam"/>
</dbReference>
<feature type="domain" description="Endoplasmic reticulum metallopeptidase 1/1-A TM" evidence="17">
    <location>
        <begin position="456"/>
        <end position="584"/>
    </location>
</feature>
<organism evidence="18 19">
    <name type="scientific">Aphanomyces euteiches</name>
    <dbReference type="NCBI Taxonomy" id="100861"/>
    <lineage>
        <taxon>Eukaryota</taxon>
        <taxon>Sar</taxon>
        <taxon>Stramenopiles</taxon>
        <taxon>Oomycota</taxon>
        <taxon>Saprolegniomycetes</taxon>
        <taxon>Saprolegniales</taxon>
        <taxon>Verrucalvaceae</taxon>
        <taxon>Aphanomyces</taxon>
    </lineage>
</organism>
<reference evidence="18 19" key="1">
    <citation type="submission" date="2019-07" db="EMBL/GenBank/DDBJ databases">
        <title>Genomics analysis of Aphanomyces spp. identifies a new class of oomycete effector associated with host adaptation.</title>
        <authorList>
            <person name="Gaulin E."/>
        </authorList>
    </citation>
    <scope>NUCLEOTIDE SEQUENCE [LARGE SCALE GENOMIC DNA]</scope>
    <source>
        <strain evidence="18 19">ATCC 201684</strain>
    </source>
</reference>
<evidence type="ECO:0000259" key="15">
    <source>
        <dbReference type="Pfam" id="PF04389"/>
    </source>
</evidence>
<dbReference type="PANTHER" id="PTHR12147:SF22">
    <property type="entry name" value="ENDOPLASMIC RETICULUM METALLOPEPTIDASE 1"/>
    <property type="match status" value="1"/>
</dbReference>
<evidence type="ECO:0000313" key="19">
    <source>
        <dbReference type="Proteomes" id="UP000481153"/>
    </source>
</evidence>
<feature type="transmembrane region" description="Helical" evidence="14">
    <location>
        <begin position="469"/>
        <end position="486"/>
    </location>
</feature>
<evidence type="ECO:0000256" key="2">
    <source>
        <dbReference type="ARBA" id="ARBA00004477"/>
    </source>
</evidence>
<dbReference type="Pfam" id="PF04389">
    <property type="entry name" value="Peptidase_M28"/>
    <property type="match status" value="1"/>
</dbReference>
<keyword evidence="12 14" id="KW-0472">Membrane</keyword>
<feature type="transmembrane region" description="Helical" evidence="14">
    <location>
        <begin position="377"/>
        <end position="396"/>
    </location>
</feature>
<comment type="caution">
    <text evidence="18">The sequence shown here is derived from an EMBL/GenBank/DDBJ whole genome shotgun (WGS) entry which is preliminary data.</text>
</comment>
<keyword evidence="7" id="KW-0378">Hydrolase</keyword>
<evidence type="ECO:0000259" key="17">
    <source>
        <dbReference type="Pfam" id="PF22249"/>
    </source>
</evidence>
<evidence type="ECO:0000259" key="16">
    <source>
        <dbReference type="Pfam" id="PF22248"/>
    </source>
</evidence>